<gene>
    <name evidence="2" type="ORF">KP014_17445</name>
</gene>
<reference evidence="2 3" key="1">
    <citation type="submission" date="2021-06" db="EMBL/GenBank/DDBJ databases">
        <title>Whole genome sequence of Paenibacillus sophorae DSM23020 for comparative genomics.</title>
        <authorList>
            <person name="Kim M.-J."/>
            <person name="Lee G."/>
            <person name="Shin J.-H."/>
        </authorList>
    </citation>
    <scope>NUCLEOTIDE SEQUENCE [LARGE SCALE GENOMIC DNA]</scope>
    <source>
        <strain evidence="2 3">DSM 23020</strain>
    </source>
</reference>
<dbReference type="InterPro" id="IPR009594">
    <property type="entry name" value="Tscrpt_reg_HTH_AraC_N"/>
</dbReference>
<keyword evidence="3" id="KW-1185">Reference proteome</keyword>
<evidence type="ECO:0000313" key="3">
    <source>
        <dbReference type="Proteomes" id="UP000683429"/>
    </source>
</evidence>
<dbReference type="PANTHER" id="PTHR43436:SF1">
    <property type="entry name" value="TRANSCRIPTIONAL REGULATORY PROTEIN"/>
    <property type="match status" value="1"/>
</dbReference>
<accession>A0ABX8HJI6</accession>
<evidence type="ECO:0000313" key="2">
    <source>
        <dbReference type="EMBL" id="QWU18401.1"/>
    </source>
</evidence>
<organism evidence="2 3">
    <name type="scientific">Paenibacillus sophorae</name>
    <dbReference type="NCBI Taxonomy" id="1333845"/>
    <lineage>
        <taxon>Bacteria</taxon>
        <taxon>Bacillati</taxon>
        <taxon>Bacillota</taxon>
        <taxon>Bacilli</taxon>
        <taxon>Bacillales</taxon>
        <taxon>Paenibacillaceae</taxon>
        <taxon>Paenibacillus</taxon>
    </lineage>
</organism>
<name>A0ABX8HJI6_9BACL</name>
<feature type="domain" description="Transcription regulator HTH AraC N-terminal" evidence="1">
    <location>
        <begin position="15"/>
        <end position="81"/>
    </location>
</feature>
<dbReference type="Proteomes" id="UP000683429">
    <property type="component" value="Chromosome"/>
</dbReference>
<dbReference type="Pfam" id="PF06719">
    <property type="entry name" value="AraC_N"/>
    <property type="match status" value="1"/>
</dbReference>
<sequence>MDLHLPNEGVHETSIPSLFFIRYSSVSEPAYRVYTPSFCVIAQGSKEVLIAQERYEFGPADYLIASMNLPVVGQIMKASPEV</sequence>
<dbReference type="EMBL" id="CP076607">
    <property type="protein sequence ID" value="QWU18401.1"/>
    <property type="molecule type" value="Genomic_DNA"/>
</dbReference>
<dbReference type="PANTHER" id="PTHR43436">
    <property type="entry name" value="ARAC-FAMILY TRANSCRIPTIONAL REGULATOR"/>
    <property type="match status" value="1"/>
</dbReference>
<protein>
    <submittedName>
        <fullName evidence="2">AraC family transcriptional regulator</fullName>
    </submittedName>
</protein>
<evidence type="ECO:0000259" key="1">
    <source>
        <dbReference type="Pfam" id="PF06719"/>
    </source>
</evidence>
<proteinExistence type="predicted"/>